<feature type="transmembrane region" description="Helical" evidence="4">
    <location>
        <begin position="446"/>
        <end position="463"/>
    </location>
</feature>
<comment type="caution">
    <text evidence="6">The sequence shown here is derived from an EMBL/GenBank/DDBJ whole genome shotgun (WGS) entry which is preliminary data.</text>
</comment>
<evidence type="ECO:0000256" key="2">
    <source>
        <dbReference type="ARBA" id="ARBA00022748"/>
    </source>
</evidence>
<feature type="region of interest" description="Disordered" evidence="3">
    <location>
        <begin position="665"/>
        <end position="696"/>
    </location>
</feature>
<dbReference type="InterPro" id="IPR002541">
    <property type="entry name" value="Cyt_c_assembly"/>
</dbReference>
<keyword evidence="2" id="KW-0201">Cytochrome c-type biogenesis</keyword>
<dbReference type="EMBL" id="JBHUHF010000001">
    <property type="protein sequence ID" value="MFD2025171.1"/>
    <property type="molecule type" value="Genomic_DNA"/>
</dbReference>
<dbReference type="Pfam" id="PF01578">
    <property type="entry name" value="Cytochrom_C_asm"/>
    <property type="match status" value="1"/>
</dbReference>
<feature type="transmembrane region" description="Helical" evidence="4">
    <location>
        <begin position="185"/>
        <end position="205"/>
    </location>
</feature>
<dbReference type="InterPro" id="IPR036249">
    <property type="entry name" value="Thioredoxin-like_sf"/>
</dbReference>
<feature type="compositionally biased region" description="Low complexity" evidence="3">
    <location>
        <begin position="681"/>
        <end position="696"/>
    </location>
</feature>
<feature type="transmembrane region" description="Helical" evidence="4">
    <location>
        <begin position="281"/>
        <end position="302"/>
    </location>
</feature>
<feature type="domain" description="Thioredoxin" evidence="5">
    <location>
        <begin position="721"/>
        <end position="859"/>
    </location>
</feature>
<evidence type="ECO:0000313" key="7">
    <source>
        <dbReference type="Proteomes" id="UP001597338"/>
    </source>
</evidence>
<dbReference type="Pfam" id="PF16327">
    <property type="entry name" value="CcmF_C"/>
    <property type="match status" value="1"/>
</dbReference>
<dbReference type="PANTHER" id="PTHR43653">
    <property type="entry name" value="CYTOCHROME C ASSEMBLY PROTEIN-RELATED"/>
    <property type="match status" value="1"/>
</dbReference>
<reference evidence="7" key="1">
    <citation type="journal article" date="2019" name="Int. J. Syst. Evol. Microbiol.">
        <title>The Global Catalogue of Microorganisms (GCM) 10K type strain sequencing project: providing services to taxonomists for standard genome sequencing and annotation.</title>
        <authorList>
            <consortium name="The Broad Institute Genomics Platform"/>
            <consortium name="The Broad Institute Genome Sequencing Center for Infectious Disease"/>
            <person name="Wu L."/>
            <person name="Ma J."/>
        </authorList>
    </citation>
    <scope>NUCLEOTIDE SEQUENCE [LARGE SCALE GENOMIC DNA]</scope>
    <source>
        <strain evidence="7">CCM 7043</strain>
    </source>
</reference>
<dbReference type="PANTHER" id="PTHR43653:SF1">
    <property type="entry name" value="CYTOCHROME C-TYPE BIOGENESIS PROTEIN CCMF"/>
    <property type="match status" value="1"/>
</dbReference>
<gene>
    <name evidence="6" type="ORF">ACFSL2_06570</name>
</gene>
<protein>
    <submittedName>
        <fullName evidence="6">Cytochrome c-type biogenesis CcmF C-terminal domain-containing protein</fullName>
    </submittedName>
</protein>
<dbReference type="Gene3D" id="3.40.30.10">
    <property type="entry name" value="Glutaredoxin"/>
    <property type="match status" value="1"/>
</dbReference>
<dbReference type="RefSeq" id="WP_377197079.1">
    <property type="nucleotide sequence ID" value="NZ_JBHUHF010000001.1"/>
</dbReference>
<evidence type="ECO:0000256" key="1">
    <source>
        <dbReference type="ARBA" id="ARBA00009186"/>
    </source>
</evidence>
<feature type="transmembrane region" description="Helical" evidence="4">
    <location>
        <begin position="6"/>
        <end position="30"/>
    </location>
</feature>
<feature type="transmembrane region" description="Helical" evidence="4">
    <location>
        <begin position="420"/>
        <end position="439"/>
    </location>
</feature>
<feature type="transmembrane region" description="Helical" evidence="4">
    <location>
        <begin position="257"/>
        <end position="274"/>
    </location>
</feature>
<sequence>MTTGAMVSGTVLLALALAAAVVAAVAWGAAARSPADPAHAPDRTTSRAGRLGTRALVGSAAAVAGAVGLLQVALLRQDTTWPYVERVTDPGMSAYYRVTAMWSALEGSLLLWLAALAAVAVVAVGTTRRLGPADRAVVLGVLAAVVALFGVVSLVASPFTASGGAGGSPSPLLRDHVAMGVHPPLLYAGFAALAVPYALSVAALVRRRLPAGWTSATRAWNVGAWTLLTAGVGLGAWWSYAVLGWGGYWAWDPVENASLLPWLASTALLHAVGPRTRSGRWRAWAVVLAGLGFVLVVLAQLVTRSGVVESVHAFTTSALGPVLAAALGAVTVPWLVLLGRARSPADVPGPAGAAHRGGVRGGGVRGGGVRGGVRGAALDGQRTLLTVVLVVVAVGTLLPTALLLLTGDRVSVGPPWYERTLAPFALLLLVLLAAAPWLARSRRPPHPLVPGTAGAVVCGVVGVTVRDPVLAVVAGLAAFTVTAGVPLRRRRPGAHARTDRHAARARTDRHAAGSWLVHTGVALGAVAVIAGTHGTVQEAVLPVGGTLTARDTTVTLVRLDRHDGTGRQVAEAELLVGRDGQLVGTARPQLRWYADDAAMLAGPDIRSRFLDDVYVTLLDADPSSGTATVRLAVTPLVGWLWAAVALAVAGGVVAAVLGRRPGGRDRFGTGLRPGAGSTTSARPPTRTAATRPRARTTTARALTVAVLPVLVLGLAGCAPAEEGPSPAPPLAGEGLDGGEHDVAELRGSVVLVTAWASWCAPCREEMPVLVDAHDELADAGLEVLGINVRDLREPARRFAAEHGLPFPSIVDERGTMSVAWGLRGVPATYLVDREGRLVEQHPGPVTQEWIDTVVEPEVRR</sequence>
<dbReference type="CDD" id="cd02966">
    <property type="entry name" value="TlpA_like_family"/>
    <property type="match status" value="1"/>
</dbReference>
<name>A0ABW4V310_9MICO</name>
<evidence type="ECO:0000259" key="5">
    <source>
        <dbReference type="PROSITE" id="PS51352"/>
    </source>
</evidence>
<dbReference type="SUPFAM" id="SSF52833">
    <property type="entry name" value="Thioredoxin-like"/>
    <property type="match status" value="1"/>
</dbReference>
<feature type="transmembrane region" description="Helical" evidence="4">
    <location>
        <begin position="515"/>
        <end position="536"/>
    </location>
</feature>
<dbReference type="Proteomes" id="UP001597338">
    <property type="component" value="Unassembled WGS sequence"/>
</dbReference>
<dbReference type="InterPro" id="IPR013766">
    <property type="entry name" value="Thioredoxin_domain"/>
</dbReference>
<dbReference type="InterPro" id="IPR003567">
    <property type="entry name" value="Cyt_c_biogenesis"/>
</dbReference>
<dbReference type="InterPro" id="IPR000866">
    <property type="entry name" value="AhpC/TSA"/>
</dbReference>
<feature type="transmembrane region" description="Helical" evidence="4">
    <location>
        <begin position="225"/>
        <end position="251"/>
    </location>
</feature>
<dbReference type="PROSITE" id="PS51352">
    <property type="entry name" value="THIOREDOXIN_2"/>
    <property type="match status" value="1"/>
</dbReference>
<keyword evidence="4" id="KW-1133">Transmembrane helix</keyword>
<evidence type="ECO:0000256" key="4">
    <source>
        <dbReference type="SAM" id="Phobius"/>
    </source>
</evidence>
<feature type="transmembrane region" description="Helical" evidence="4">
    <location>
        <begin position="638"/>
        <end position="657"/>
    </location>
</feature>
<organism evidence="6 7">
    <name type="scientific">Promicromonospora aerolata</name>
    <dbReference type="NCBI Taxonomy" id="195749"/>
    <lineage>
        <taxon>Bacteria</taxon>
        <taxon>Bacillati</taxon>
        <taxon>Actinomycetota</taxon>
        <taxon>Actinomycetes</taxon>
        <taxon>Micrococcales</taxon>
        <taxon>Promicromonosporaceae</taxon>
        <taxon>Promicromonospora</taxon>
    </lineage>
</organism>
<keyword evidence="4" id="KW-0812">Transmembrane</keyword>
<dbReference type="InterPro" id="IPR032523">
    <property type="entry name" value="CcmF_C"/>
</dbReference>
<keyword evidence="7" id="KW-1185">Reference proteome</keyword>
<feature type="transmembrane region" description="Helical" evidence="4">
    <location>
        <begin position="136"/>
        <end position="165"/>
    </location>
</feature>
<proteinExistence type="inferred from homology"/>
<dbReference type="PRINTS" id="PR01410">
    <property type="entry name" value="CCBIOGENESIS"/>
</dbReference>
<accession>A0ABW4V310</accession>
<keyword evidence="4" id="KW-0472">Membrane</keyword>
<feature type="transmembrane region" description="Helical" evidence="4">
    <location>
        <begin position="314"/>
        <end position="337"/>
    </location>
</feature>
<evidence type="ECO:0000313" key="6">
    <source>
        <dbReference type="EMBL" id="MFD2025171.1"/>
    </source>
</evidence>
<dbReference type="Pfam" id="PF00578">
    <property type="entry name" value="AhpC-TSA"/>
    <property type="match status" value="1"/>
</dbReference>
<evidence type="ECO:0000256" key="3">
    <source>
        <dbReference type="SAM" id="MobiDB-lite"/>
    </source>
</evidence>
<feature type="transmembrane region" description="Helical" evidence="4">
    <location>
        <begin position="51"/>
        <end position="74"/>
    </location>
</feature>
<feature type="transmembrane region" description="Helical" evidence="4">
    <location>
        <begin position="469"/>
        <end position="487"/>
    </location>
</feature>
<feature type="transmembrane region" description="Helical" evidence="4">
    <location>
        <begin position="384"/>
        <end position="405"/>
    </location>
</feature>
<comment type="similarity">
    <text evidence="1">Belongs to the CcmF/CycK/Ccl1/NrfE/CcsA family.</text>
</comment>
<feature type="transmembrane region" description="Helical" evidence="4">
    <location>
        <begin position="94"/>
        <end position="124"/>
    </location>
</feature>